<feature type="transmembrane region" description="Helical" evidence="1">
    <location>
        <begin position="118"/>
        <end position="137"/>
    </location>
</feature>
<dbReference type="KEGG" id="esu:EUS_04260"/>
<evidence type="ECO:0000313" key="2">
    <source>
        <dbReference type="EMBL" id="CBK95736.1"/>
    </source>
</evidence>
<keyword evidence="1" id="KW-1133">Transmembrane helix</keyword>
<dbReference type="EMBL" id="FP929044">
    <property type="protein sequence ID" value="CBK95736.1"/>
    <property type="molecule type" value="Genomic_DNA"/>
</dbReference>
<dbReference type="Proteomes" id="UP000008803">
    <property type="component" value="Chromosome"/>
</dbReference>
<dbReference type="HOGENOM" id="CLU_1141229_0_0_9"/>
<dbReference type="BioCyc" id="ESIR657319:G136K-361-MONOMER"/>
<evidence type="ECO:0000313" key="3">
    <source>
        <dbReference type="Proteomes" id="UP000008803"/>
    </source>
</evidence>
<organism evidence="2 3">
    <name type="scientific">[Eubacterium] siraeum 70/3</name>
    <dbReference type="NCBI Taxonomy" id="657319"/>
    <lineage>
        <taxon>Bacteria</taxon>
        <taxon>Bacillati</taxon>
        <taxon>Bacillota</taxon>
        <taxon>Clostridia</taxon>
        <taxon>Eubacteriales</taxon>
        <taxon>Oscillospiraceae</taxon>
        <taxon>Oscillospiraceae incertae sedis</taxon>
    </lineage>
</organism>
<proteinExistence type="predicted"/>
<dbReference type="AlphaFoldDB" id="D4JRL7"/>
<name>D4JRL7_9FIRM</name>
<evidence type="ECO:0000256" key="1">
    <source>
        <dbReference type="SAM" id="Phobius"/>
    </source>
</evidence>
<feature type="transmembrane region" description="Helical" evidence="1">
    <location>
        <begin position="157"/>
        <end position="177"/>
    </location>
</feature>
<feature type="transmembrane region" description="Helical" evidence="1">
    <location>
        <begin position="83"/>
        <end position="106"/>
    </location>
</feature>
<keyword evidence="1" id="KW-0812">Transmembrane</keyword>
<keyword evidence="1" id="KW-0472">Membrane</keyword>
<sequence length="243" mass="27732">MDENAKKNERELRKYRAKLRMDYYPLPLRWFKFFRYVSMILNIISCISGIISYIFIAATINNSEAIEKIQVAFAEISGMNMELFTVIAVADFLVTVYLLVLCVLVFKRMGTLAVSGYNLIVTFLISVPVINGVRQLMSGCLNVMVNPEVYTFGDTVRNMIVMIAFSGVASLLNYIYFRKRKSLFTDNPEIDNIEIDNGSVQLQHYDECPFCHAKINGNSSFCEHCGRNFTEPADNGEDNSRKE</sequence>
<gene>
    <name evidence="2" type="ORF">EUS_04260</name>
</gene>
<feature type="transmembrane region" description="Helical" evidence="1">
    <location>
        <begin position="33"/>
        <end position="56"/>
    </location>
</feature>
<dbReference type="PATRIC" id="fig|657319.3.peg.625"/>
<accession>D4JRL7</accession>
<reference evidence="2 3" key="2">
    <citation type="submission" date="2010-03" db="EMBL/GenBank/DDBJ databases">
        <authorList>
            <person name="Pajon A."/>
        </authorList>
    </citation>
    <scope>NUCLEOTIDE SEQUENCE [LARGE SCALE GENOMIC DNA]</scope>
    <source>
        <strain evidence="2 3">70/3</strain>
    </source>
</reference>
<reference evidence="2 3" key="1">
    <citation type="submission" date="2010-03" db="EMBL/GenBank/DDBJ databases">
        <title>The genome sequence of Eubacterium siraeum 70/3.</title>
        <authorList>
            <consortium name="metaHIT consortium -- http://www.metahit.eu/"/>
            <person name="Pajon A."/>
            <person name="Turner K."/>
            <person name="Parkhill J."/>
            <person name="Duncan S."/>
            <person name="Flint H."/>
        </authorList>
    </citation>
    <scope>NUCLEOTIDE SEQUENCE [LARGE SCALE GENOMIC DNA]</scope>
    <source>
        <strain evidence="2 3">70/3</strain>
    </source>
</reference>
<protein>
    <submittedName>
        <fullName evidence="2">Uncharacterized protein</fullName>
    </submittedName>
</protein>